<gene>
    <name evidence="1" type="ORF">KL86DPRO_20269</name>
</gene>
<protein>
    <submittedName>
        <fullName evidence="1">Uncharacterized protein</fullName>
    </submittedName>
</protein>
<dbReference type="AlphaFoldDB" id="A0A212JXN2"/>
<reference evidence="1" key="1">
    <citation type="submission" date="2016-04" db="EMBL/GenBank/DDBJ databases">
        <authorList>
            <person name="Evans L.H."/>
            <person name="Alamgir A."/>
            <person name="Owens N."/>
            <person name="Weber N.D."/>
            <person name="Virtaneva K."/>
            <person name="Barbian K."/>
            <person name="Babar A."/>
            <person name="Rosenke K."/>
        </authorList>
    </citation>
    <scope>NUCLEOTIDE SEQUENCE</scope>
    <source>
        <strain evidence="1">86</strain>
    </source>
</reference>
<name>A0A212JXN2_9DELT</name>
<dbReference type="EMBL" id="FLUQ01000002">
    <property type="protein sequence ID" value="SBW04163.1"/>
    <property type="molecule type" value="Genomic_DNA"/>
</dbReference>
<sequence>MAEKKIEEDEMGKNIMSLIECMAADGCMYVTLDDTDYTLTYDIAKRLISDGFYISGNAIFWD</sequence>
<evidence type="ECO:0000313" key="1">
    <source>
        <dbReference type="EMBL" id="SBW04163.1"/>
    </source>
</evidence>
<organism evidence="1">
    <name type="scientific">uncultured delta proteobacterium</name>
    <dbReference type="NCBI Taxonomy" id="34034"/>
    <lineage>
        <taxon>Bacteria</taxon>
        <taxon>Deltaproteobacteria</taxon>
        <taxon>environmental samples</taxon>
    </lineage>
</organism>
<accession>A0A212JXN2</accession>
<proteinExistence type="predicted"/>